<feature type="compositionally biased region" description="Polar residues" evidence="1">
    <location>
        <begin position="83"/>
        <end position="95"/>
    </location>
</feature>
<feature type="compositionally biased region" description="Pro residues" evidence="1">
    <location>
        <begin position="180"/>
        <end position="190"/>
    </location>
</feature>
<name>A0A2T8ICZ1_9POAL</name>
<reference evidence="2" key="1">
    <citation type="submission" date="2018-04" db="EMBL/GenBank/DDBJ databases">
        <title>WGS assembly of Panicum hallii.</title>
        <authorList>
            <person name="Lovell J."/>
            <person name="Jenkins J."/>
            <person name="Lowry D."/>
            <person name="Mamidi S."/>
            <person name="Sreedasyam A."/>
            <person name="Weng X."/>
            <person name="Barry K."/>
            <person name="Bonette J."/>
            <person name="Campitelli B."/>
            <person name="Daum C."/>
            <person name="Gordon S."/>
            <person name="Gould B."/>
            <person name="Lipzen A."/>
            <person name="Macqueen A."/>
            <person name="Palacio-Mejia J."/>
            <person name="Plott C."/>
            <person name="Shakirov E."/>
            <person name="Shu S."/>
            <person name="Yoshinaga Y."/>
            <person name="Zane M."/>
            <person name="Rokhsar D."/>
            <person name="Grimwood J."/>
            <person name="Schmutz J."/>
            <person name="Juenger T."/>
        </authorList>
    </citation>
    <scope>NUCLEOTIDE SEQUENCE [LARGE SCALE GENOMIC DNA]</scope>
    <source>
        <strain evidence="2">FIL2</strain>
    </source>
</reference>
<feature type="region of interest" description="Disordered" evidence="1">
    <location>
        <begin position="66"/>
        <end position="202"/>
    </location>
</feature>
<protein>
    <submittedName>
        <fullName evidence="2">Uncharacterized protein</fullName>
    </submittedName>
</protein>
<gene>
    <name evidence="2" type="ORF">PAHAL_7G205100</name>
</gene>
<dbReference type="EMBL" id="CM008052">
    <property type="protein sequence ID" value="PVH35516.1"/>
    <property type="molecule type" value="Genomic_DNA"/>
</dbReference>
<accession>A0A2T8ICZ1</accession>
<evidence type="ECO:0000313" key="2">
    <source>
        <dbReference type="EMBL" id="PVH35516.1"/>
    </source>
</evidence>
<feature type="compositionally biased region" description="Basic residues" evidence="1">
    <location>
        <begin position="99"/>
        <end position="112"/>
    </location>
</feature>
<proteinExistence type="predicted"/>
<feature type="compositionally biased region" description="Basic and acidic residues" evidence="1">
    <location>
        <begin position="131"/>
        <end position="140"/>
    </location>
</feature>
<dbReference type="AlphaFoldDB" id="A0A2T8ICZ1"/>
<evidence type="ECO:0000256" key="1">
    <source>
        <dbReference type="SAM" id="MobiDB-lite"/>
    </source>
</evidence>
<dbReference type="Gramene" id="PVH35516">
    <property type="protein sequence ID" value="PVH35516"/>
    <property type="gene ID" value="PAHAL_7G205100"/>
</dbReference>
<sequence>MNLQSTNFFLESYVARNLSIQSYAEKRKKKHPVMLHPLWAAKVHEFGLPVCCFLRRAKSQSHARRLLLPPPPALPPSADRFPDSQSQASTSDFTDSQARARRSISSKKKKKSETRERLLPQAPIGDIFTRAARDATRREYATTPPPAAAHHLLPVLPSRAPIQPRPRHQRGRRERGPTPGRSPPPQPRAPGPTSKGMILAFP</sequence>
<organism evidence="2">
    <name type="scientific">Panicum hallii</name>
    <dbReference type="NCBI Taxonomy" id="206008"/>
    <lineage>
        <taxon>Eukaryota</taxon>
        <taxon>Viridiplantae</taxon>
        <taxon>Streptophyta</taxon>
        <taxon>Embryophyta</taxon>
        <taxon>Tracheophyta</taxon>
        <taxon>Spermatophyta</taxon>
        <taxon>Magnoliopsida</taxon>
        <taxon>Liliopsida</taxon>
        <taxon>Poales</taxon>
        <taxon>Poaceae</taxon>
        <taxon>PACMAD clade</taxon>
        <taxon>Panicoideae</taxon>
        <taxon>Panicodae</taxon>
        <taxon>Paniceae</taxon>
        <taxon>Panicinae</taxon>
        <taxon>Panicum</taxon>
        <taxon>Panicum sect. Panicum</taxon>
    </lineage>
</organism>
<dbReference type="Proteomes" id="UP000243499">
    <property type="component" value="Chromosome 7"/>
</dbReference>